<feature type="compositionally biased region" description="Low complexity" evidence="1">
    <location>
        <begin position="37"/>
        <end position="63"/>
    </location>
</feature>
<feature type="region of interest" description="Disordered" evidence="1">
    <location>
        <begin position="163"/>
        <end position="212"/>
    </location>
</feature>
<reference evidence="2 3" key="1">
    <citation type="submission" date="2014-05" db="EMBL/GenBank/DDBJ databases">
        <title>Draft Genome Sequence of Kitasatospora cheerisanensis KCTC 2395.</title>
        <authorList>
            <person name="Nam D.H."/>
        </authorList>
    </citation>
    <scope>NUCLEOTIDE SEQUENCE [LARGE SCALE GENOMIC DNA]</scope>
    <source>
        <strain evidence="2 3">KCTC 2395</strain>
    </source>
</reference>
<dbReference type="EMBL" id="JNBY01000093">
    <property type="protein sequence ID" value="KDN84348.1"/>
    <property type="molecule type" value="Genomic_DNA"/>
</dbReference>
<gene>
    <name evidence="2" type="ORF">KCH_41390</name>
</gene>
<comment type="caution">
    <text evidence="2">The sequence shown here is derived from an EMBL/GenBank/DDBJ whole genome shotgun (WGS) entry which is preliminary data.</text>
</comment>
<feature type="region of interest" description="Disordered" evidence="1">
    <location>
        <begin position="75"/>
        <end position="100"/>
    </location>
</feature>
<protein>
    <submittedName>
        <fullName evidence="2">Uncharacterized protein</fullName>
    </submittedName>
</protein>
<evidence type="ECO:0000256" key="1">
    <source>
        <dbReference type="SAM" id="MobiDB-lite"/>
    </source>
</evidence>
<dbReference type="Proteomes" id="UP000027178">
    <property type="component" value="Unassembled WGS sequence"/>
</dbReference>
<sequence>MRLRGRPAGRRRGLHRVRGRGAARLRRRRGRGPPPVGVAAGVSGPAGVPAGVGVPTTDPGTCTGVPGTTAAGGVGPGACPPGEGAAPGDAPSTPGVPPCSPRDPPWWPPVPTPALRVVAVAAPLGFTSSAPSGDCAPTDMQPLSPSRAIAANAALAATRRCADPTAITEPPPARPARTATSFSGAQRASAPPGHGCPPTISLAASRPANRPG</sequence>
<feature type="compositionally biased region" description="Basic residues" evidence="1">
    <location>
        <begin position="1"/>
        <end position="31"/>
    </location>
</feature>
<feature type="compositionally biased region" description="Low complexity" evidence="1">
    <location>
        <begin position="80"/>
        <end position="91"/>
    </location>
</feature>
<organism evidence="2 3">
    <name type="scientific">Kitasatospora cheerisanensis KCTC 2395</name>
    <dbReference type="NCBI Taxonomy" id="1348663"/>
    <lineage>
        <taxon>Bacteria</taxon>
        <taxon>Bacillati</taxon>
        <taxon>Actinomycetota</taxon>
        <taxon>Actinomycetes</taxon>
        <taxon>Kitasatosporales</taxon>
        <taxon>Streptomycetaceae</taxon>
        <taxon>Kitasatospora</taxon>
    </lineage>
</organism>
<proteinExistence type="predicted"/>
<keyword evidence="3" id="KW-1185">Reference proteome</keyword>
<dbReference type="PATRIC" id="fig|1348663.4.peg.3992"/>
<evidence type="ECO:0000313" key="2">
    <source>
        <dbReference type="EMBL" id="KDN84348.1"/>
    </source>
</evidence>
<feature type="region of interest" description="Disordered" evidence="1">
    <location>
        <begin position="1"/>
        <end position="63"/>
    </location>
</feature>
<name>A0A066YS14_9ACTN</name>
<accession>A0A066YS14</accession>
<dbReference type="AlphaFoldDB" id="A0A066YS14"/>
<evidence type="ECO:0000313" key="3">
    <source>
        <dbReference type="Proteomes" id="UP000027178"/>
    </source>
</evidence>
<dbReference type="HOGENOM" id="CLU_1298412_0_0_11"/>